<dbReference type="RefSeq" id="WP_096358977.1">
    <property type="nucleotide sequence ID" value="NZ_AP014946.1"/>
</dbReference>
<dbReference type="AlphaFoldDB" id="A0A0S3Q086"/>
<keyword evidence="3" id="KW-1185">Reference proteome</keyword>
<gene>
    <name evidence="2" type="ORF">GJW-30_1_04169</name>
</gene>
<accession>A0A0S3Q086</accession>
<evidence type="ECO:0008006" key="4">
    <source>
        <dbReference type="Google" id="ProtNLM"/>
    </source>
</evidence>
<feature type="transmembrane region" description="Helical" evidence="1">
    <location>
        <begin position="7"/>
        <end position="30"/>
    </location>
</feature>
<keyword evidence="1" id="KW-0812">Transmembrane</keyword>
<protein>
    <recommendedName>
        <fullName evidence="4">DUF2177 domain-containing protein</fullName>
    </recommendedName>
</protein>
<feature type="transmembrane region" description="Helical" evidence="1">
    <location>
        <begin position="71"/>
        <end position="90"/>
    </location>
</feature>
<proteinExistence type="predicted"/>
<evidence type="ECO:0000313" key="2">
    <source>
        <dbReference type="EMBL" id="BAT61610.1"/>
    </source>
</evidence>
<keyword evidence="1" id="KW-0472">Membrane</keyword>
<feature type="transmembrane region" description="Helical" evidence="1">
    <location>
        <begin position="42"/>
        <end position="64"/>
    </location>
</feature>
<keyword evidence="1" id="KW-1133">Transmembrane helix</keyword>
<dbReference type="OrthoDB" id="166547at2"/>
<organism evidence="2 3">
    <name type="scientific">Variibacter gotjawalensis</name>
    <dbReference type="NCBI Taxonomy" id="1333996"/>
    <lineage>
        <taxon>Bacteria</taxon>
        <taxon>Pseudomonadati</taxon>
        <taxon>Pseudomonadota</taxon>
        <taxon>Alphaproteobacteria</taxon>
        <taxon>Hyphomicrobiales</taxon>
        <taxon>Nitrobacteraceae</taxon>
        <taxon>Variibacter</taxon>
    </lineage>
</organism>
<dbReference type="EMBL" id="AP014946">
    <property type="protein sequence ID" value="BAT61610.1"/>
    <property type="molecule type" value="Genomic_DNA"/>
</dbReference>
<reference evidence="2 3" key="1">
    <citation type="submission" date="2015-08" db="EMBL/GenBank/DDBJ databases">
        <title>Investigation of the bacterial diversity of lava forest soil.</title>
        <authorList>
            <person name="Lee J.S."/>
        </authorList>
    </citation>
    <scope>NUCLEOTIDE SEQUENCE [LARGE SCALE GENOMIC DNA]</scope>
    <source>
        <strain evidence="2 3">GJW-30</strain>
    </source>
</reference>
<feature type="transmembrane region" description="Helical" evidence="1">
    <location>
        <begin position="110"/>
        <end position="133"/>
    </location>
</feature>
<evidence type="ECO:0000313" key="3">
    <source>
        <dbReference type="Proteomes" id="UP000236884"/>
    </source>
</evidence>
<sequence>MTYLAAYITAFLVFGIVDLLWLSLLGAALYRPIIGELLAPSVRIAPAVVFYLAYPIGLVVFAVLPALREDSVVSAVRLGFLFGALAYATYDLTNHATMRVWSTQITVIDIAYGAFASAVASALAYYAVTLLVARQA</sequence>
<name>A0A0S3Q086_9BRAD</name>
<dbReference type="Pfam" id="PF09945">
    <property type="entry name" value="DUF2177"/>
    <property type="match status" value="1"/>
</dbReference>
<dbReference type="KEGG" id="vgo:GJW-30_1_04169"/>
<dbReference type="Proteomes" id="UP000236884">
    <property type="component" value="Chromosome"/>
</dbReference>
<evidence type="ECO:0000256" key="1">
    <source>
        <dbReference type="SAM" id="Phobius"/>
    </source>
</evidence>
<dbReference type="InterPro" id="IPR018687">
    <property type="entry name" value="DUF2177_membr"/>
</dbReference>